<evidence type="ECO:0000256" key="6">
    <source>
        <dbReference type="ARBA" id="ARBA00016853"/>
    </source>
</evidence>
<dbReference type="Gene3D" id="3.30.70.360">
    <property type="match status" value="1"/>
</dbReference>
<evidence type="ECO:0000313" key="14">
    <source>
        <dbReference type="Proteomes" id="UP001185927"/>
    </source>
</evidence>
<keyword evidence="8" id="KW-0378">Hydrolase</keyword>
<dbReference type="EMBL" id="JAWLKB010000021">
    <property type="protein sequence ID" value="MDV6270649.1"/>
    <property type="molecule type" value="Genomic_DNA"/>
</dbReference>
<evidence type="ECO:0000256" key="2">
    <source>
        <dbReference type="ARBA" id="ARBA00001947"/>
    </source>
</evidence>
<dbReference type="InterPro" id="IPR050072">
    <property type="entry name" value="Peptidase_M20A"/>
</dbReference>
<dbReference type="Pfam" id="PF01546">
    <property type="entry name" value="Peptidase_M20"/>
    <property type="match status" value="1"/>
</dbReference>
<comment type="caution">
    <text evidence="13">The sequence shown here is derived from an EMBL/GenBank/DDBJ whole genome shotgun (WGS) entry which is preliminary data.</text>
</comment>
<dbReference type="InterPro" id="IPR001261">
    <property type="entry name" value="ArgE/DapE_CS"/>
</dbReference>
<name>A0ABU4C2K3_RHOGO</name>
<evidence type="ECO:0000256" key="9">
    <source>
        <dbReference type="ARBA" id="ARBA00022833"/>
    </source>
</evidence>
<evidence type="ECO:0000256" key="1">
    <source>
        <dbReference type="ARBA" id="ARBA00001941"/>
    </source>
</evidence>
<dbReference type="SUPFAM" id="SSF53187">
    <property type="entry name" value="Zn-dependent exopeptidases"/>
    <property type="match status" value="1"/>
</dbReference>
<keyword evidence="10" id="KW-0170">Cobalt</keyword>
<comment type="similarity">
    <text evidence="4">Belongs to the peptidase M20A family.</text>
</comment>
<evidence type="ECO:0000256" key="11">
    <source>
        <dbReference type="ARBA" id="ARBA00051301"/>
    </source>
</evidence>
<keyword evidence="7" id="KW-0479">Metal-binding</keyword>
<dbReference type="InterPro" id="IPR002933">
    <property type="entry name" value="Peptidase_M20"/>
</dbReference>
<evidence type="ECO:0000256" key="5">
    <source>
        <dbReference type="ARBA" id="ARBA00011921"/>
    </source>
</evidence>
<protein>
    <recommendedName>
        <fullName evidence="6">Probable succinyl-diaminopimelate desuccinylase</fullName>
        <ecNumber evidence="5">3.5.1.18</ecNumber>
    </recommendedName>
</protein>
<dbReference type="Proteomes" id="UP001185927">
    <property type="component" value="Unassembled WGS sequence"/>
</dbReference>
<proteinExistence type="inferred from homology"/>
<feature type="domain" description="Peptidase M20 dimerisation" evidence="12">
    <location>
        <begin position="189"/>
        <end position="294"/>
    </location>
</feature>
<comment type="cofactor">
    <cofactor evidence="1">
        <name>Co(2+)</name>
        <dbReference type="ChEBI" id="CHEBI:48828"/>
    </cofactor>
</comment>
<comment type="pathway">
    <text evidence="3">Amino-acid biosynthesis; L-lysine biosynthesis via DAP pathway; LL-2,6-diaminopimelate from (S)-tetrahydrodipicolinate (succinylase route): step 3/3.</text>
</comment>
<dbReference type="PANTHER" id="PTHR43808">
    <property type="entry name" value="ACETYLORNITHINE DEACETYLASE"/>
    <property type="match status" value="1"/>
</dbReference>
<dbReference type="RefSeq" id="WP_317545106.1">
    <property type="nucleotide sequence ID" value="NZ_JAWLKB010000021.1"/>
</dbReference>
<evidence type="ECO:0000313" key="13">
    <source>
        <dbReference type="EMBL" id="MDV6270649.1"/>
    </source>
</evidence>
<evidence type="ECO:0000259" key="12">
    <source>
        <dbReference type="Pfam" id="PF07687"/>
    </source>
</evidence>
<dbReference type="EC" id="3.5.1.18" evidence="5"/>
<organism evidence="13 14">
    <name type="scientific">Rhodococcus globerulus</name>
    <dbReference type="NCBI Taxonomy" id="33008"/>
    <lineage>
        <taxon>Bacteria</taxon>
        <taxon>Bacillati</taxon>
        <taxon>Actinomycetota</taxon>
        <taxon>Actinomycetes</taxon>
        <taxon>Mycobacteriales</taxon>
        <taxon>Nocardiaceae</taxon>
        <taxon>Rhodococcus</taxon>
    </lineage>
</organism>
<evidence type="ECO:0000256" key="7">
    <source>
        <dbReference type="ARBA" id="ARBA00022723"/>
    </source>
</evidence>
<dbReference type="PANTHER" id="PTHR43808:SF32">
    <property type="entry name" value="ARGE_DAPE-RELATED DEACYLASE"/>
    <property type="match status" value="1"/>
</dbReference>
<comment type="catalytic activity">
    <reaction evidence="11">
        <text>N-succinyl-(2S,6S)-2,6-diaminopimelate + H2O = (2S,6S)-2,6-diaminopimelate + succinate</text>
        <dbReference type="Rhea" id="RHEA:22608"/>
        <dbReference type="ChEBI" id="CHEBI:15377"/>
        <dbReference type="ChEBI" id="CHEBI:30031"/>
        <dbReference type="ChEBI" id="CHEBI:57609"/>
        <dbReference type="ChEBI" id="CHEBI:58087"/>
        <dbReference type="EC" id="3.5.1.18"/>
    </reaction>
</comment>
<dbReference type="InterPro" id="IPR036264">
    <property type="entry name" value="Bact_exopeptidase_dim_dom"/>
</dbReference>
<comment type="cofactor">
    <cofactor evidence="2">
        <name>Zn(2+)</name>
        <dbReference type="ChEBI" id="CHEBI:29105"/>
    </cofactor>
</comment>
<gene>
    <name evidence="13" type="ORF">R3Q16_28870</name>
</gene>
<accession>A0ABU4C2K3</accession>
<evidence type="ECO:0000256" key="4">
    <source>
        <dbReference type="ARBA" id="ARBA00006247"/>
    </source>
</evidence>
<dbReference type="CDD" id="cd08659">
    <property type="entry name" value="M20_ArgE_DapE-like"/>
    <property type="match status" value="1"/>
</dbReference>
<evidence type="ECO:0000256" key="3">
    <source>
        <dbReference type="ARBA" id="ARBA00005130"/>
    </source>
</evidence>
<keyword evidence="9" id="KW-0862">Zinc</keyword>
<reference evidence="13 14" key="1">
    <citation type="submission" date="2023-10" db="EMBL/GenBank/DDBJ databases">
        <title>Development of a sustainable strategy for remediation of hydrocarbon-contaminated territories based on the waste exchange concept.</title>
        <authorList>
            <person name="Krivoruchko A."/>
        </authorList>
    </citation>
    <scope>NUCLEOTIDE SEQUENCE [LARGE SCALE GENOMIC DNA]</scope>
    <source>
        <strain evidence="13 14">IEGM 1203</strain>
    </source>
</reference>
<dbReference type="InterPro" id="IPR010182">
    <property type="entry name" value="ArgE/DapE"/>
</dbReference>
<dbReference type="Pfam" id="PF07687">
    <property type="entry name" value="M20_dimer"/>
    <property type="match status" value="1"/>
</dbReference>
<dbReference type="SUPFAM" id="SSF55031">
    <property type="entry name" value="Bacterial exopeptidase dimerisation domain"/>
    <property type="match status" value="1"/>
</dbReference>
<evidence type="ECO:0000256" key="8">
    <source>
        <dbReference type="ARBA" id="ARBA00022801"/>
    </source>
</evidence>
<dbReference type="NCBIfam" id="TIGR01910">
    <property type="entry name" value="DapE-ArgE"/>
    <property type="match status" value="1"/>
</dbReference>
<keyword evidence="14" id="KW-1185">Reference proteome</keyword>
<evidence type="ECO:0000256" key="10">
    <source>
        <dbReference type="ARBA" id="ARBA00023285"/>
    </source>
</evidence>
<sequence>MTEHADPIAHSLDTYVSASRVADLTAALIRCDTSNPPGDERAVIALLVDTLTEAGFTTTIFDASPVRPSVLATAGLVDGSTPIIMVNGHIDVVPARSEEWQVDPFEGVVETDRVVGRGACDMKGGIAAAIEGFRACRDADVAIDCGIVFHLVADEETGGQFGTIALADAGLIVADACIVPEPNELHVGIAERGTLVAEIEVEGRAGHGSDPARGHSAIADAARIVTELHLADFGGPIHPLLGQPSCNVGTIAGGTAANVVASRCTVTVDRRTIPGQNLAQVTASLTDKIDRLDPPVRYGIRTRTFVEASEMPPDHPFSEYMTRTALGRSGSASIAGSLLGSDARILRNRLGIPTVIYGPGSMTDAHTAGEWVGIDDLVRAAKTFARVFASFGTQTLTRVLTDSLDPDTYPCHTVD</sequence>
<dbReference type="PROSITE" id="PS00758">
    <property type="entry name" value="ARGE_DAPE_CPG2_1"/>
    <property type="match status" value="1"/>
</dbReference>
<dbReference type="Gene3D" id="3.40.630.10">
    <property type="entry name" value="Zn peptidases"/>
    <property type="match status" value="2"/>
</dbReference>
<dbReference type="InterPro" id="IPR011650">
    <property type="entry name" value="Peptidase_M20_dimer"/>
</dbReference>